<dbReference type="InterPro" id="IPR023121">
    <property type="entry name" value="ApoC-II_dom_sf"/>
</dbReference>
<reference evidence="16 17" key="1">
    <citation type="journal article" date="2011" name="Proc. Natl. Acad. Sci. U.S.A.">
        <title>Genetic diversity and population structure of the endangered marsupial Sarcophilus harrisii (Tasmanian devil).</title>
        <authorList>
            <person name="Miller W."/>
            <person name="Hayes V.M."/>
            <person name="Ratan A."/>
            <person name="Petersen D.C."/>
            <person name="Wittekindt N.E."/>
            <person name="Miller J."/>
            <person name="Walenz B."/>
            <person name="Knight J."/>
            <person name="Qi J."/>
            <person name="Zhao F."/>
            <person name="Wang Q."/>
            <person name="Bedoya-Reina O.C."/>
            <person name="Katiyar N."/>
            <person name="Tomsho L.P."/>
            <person name="Kasson L.M."/>
            <person name="Hardie R.A."/>
            <person name="Woodbridge P."/>
            <person name="Tindall E.A."/>
            <person name="Bertelsen M.F."/>
            <person name="Dixon D."/>
            <person name="Pyecroft S."/>
            <person name="Helgen K.M."/>
            <person name="Lesk A.M."/>
            <person name="Pringle T.H."/>
            <person name="Patterson N."/>
            <person name="Zhang Y."/>
            <person name="Kreiss A."/>
            <person name="Woods G.M."/>
            <person name="Jones M.E."/>
            <person name="Schuster S.C."/>
        </authorList>
    </citation>
    <scope>NUCLEOTIDE SEQUENCE [LARGE SCALE GENOMIC DNA]</scope>
</reference>
<dbReference type="GO" id="GO:0043274">
    <property type="term" value="F:phospholipase binding"/>
    <property type="evidence" value="ECO:0007669"/>
    <property type="project" value="TreeGrafter"/>
</dbReference>
<protein>
    <recommendedName>
        <fullName evidence="3 14">Apolipoprotein C-II</fullName>
        <shortName evidence="14">Apo-CII</shortName>
        <shortName evidence="14">ApoC-II</shortName>
    </recommendedName>
    <alternativeName>
        <fullName evidence="13 14">Apolipoprotein C2</fullName>
    </alternativeName>
</protein>
<dbReference type="KEGG" id="shr:105750089"/>
<dbReference type="GeneTree" id="ENSGT00390000007913"/>
<keyword evidence="11 14" id="KW-0443">Lipid metabolism</keyword>
<reference evidence="16" key="3">
    <citation type="submission" date="2025-09" db="UniProtKB">
        <authorList>
            <consortium name="Ensembl"/>
        </authorList>
    </citation>
    <scope>IDENTIFICATION</scope>
</reference>
<evidence type="ECO:0000256" key="9">
    <source>
        <dbReference type="ARBA" id="ARBA00022963"/>
    </source>
</evidence>
<dbReference type="CTD" id="344"/>
<dbReference type="PANTHER" id="PTHR16566:SF0">
    <property type="entry name" value="APOLIPOPROTEIN C-II"/>
    <property type="match status" value="1"/>
</dbReference>
<comment type="similarity">
    <text evidence="2 14">Belongs to the apolipoprotein C2 family.</text>
</comment>
<dbReference type="PANTHER" id="PTHR16566">
    <property type="entry name" value="APOLIPOPROTEIN C-II"/>
    <property type="match status" value="1"/>
</dbReference>
<keyword evidence="17" id="KW-1185">Reference proteome</keyword>
<dbReference type="InParanoid" id="A0A7N4PCI7"/>
<dbReference type="GO" id="GO:0006869">
    <property type="term" value="P:lipid transport"/>
    <property type="evidence" value="ECO:0007669"/>
    <property type="project" value="UniProtKB-UniRule"/>
</dbReference>
<dbReference type="RefSeq" id="XP_012402238.1">
    <property type="nucleotide sequence ID" value="XM_012546784.3"/>
</dbReference>
<evidence type="ECO:0000256" key="4">
    <source>
        <dbReference type="ARBA" id="ARBA00022448"/>
    </source>
</evidence>
<dbReference type="GO" id="GO:0034364">
    <property type="term" value="C:high-density lipoprotein particle"/>
    <property type="evidence" value="ECO:0007669"/>
    <property type="project" value="UniProtKB-KW"/>
</dbReference>
<dbReference type="Ensembl" id="ENSSHAT00000024407.1">
    <property type="protein sequence ID" value="ENSSHAP00000035798.1"/>
    <property type="gene ID" value="ENSSHAG00000024210.1"/>
</dbReference>
<organism evidence="16 17">
    <name type="scientific">Sarcophilus harrisii</name>
    <name type="common">Tasmanian devil</name>
    <name type="synonym">Sarcophilus laniarius</name>
    <dbReference type="NCBI Taxonomy" id="9305"/>
    <lineage>
        <taxon>Eukaryota</taxon>
        <taxon>Metazoa</taxon>
        <taxon>Chordata</taxon>
        <taxon>Craniata</taxon>
        <taxon>Vertebrata</taxon>
        <taxon>Euteleostomi</taxon>
        <taxon>Mammalia</taxon>
        <taxon>Metatheria</taxon>
        <taxon>Dasyuromorphia</taxon>
        <taxon>Dasyuridae</taxon>
        <taxon>Sarcophilus</taxon>
    </lineage>
</organism>
<evidence type="ECO:0000256" key="14">
    <source>
        <dbReference type="RuleBase" id="RU368054"/>
    </source>
</evidence>
<keyword evidence="8 14" id="KW-0345">HDL</keyword>
<feature type="chain" id="PRO_5029553265" description="Apolipoprotein C-II" evidence="15">
    <location>
        <begin position="23"/>
        <end position="100"/>
    </location>
</feature>
<keyword evidence="9 14" id="KW-0442">Lipid degradation</keyword>
<name>A0A7N4PCI7_SARHA</name>
<dbReference type="Gene3D" id="1.10.1440.10">
    <property type="entry name" value="Apolipoprotein C-II"/>
    <property type="match status" value="1"/>
</dbReference>
<dbReference type="Proteomes" id="UP000007648">
    <property type="component" value="Unassembled WGS sequence"/>
</dbReference>
<evidence type="ECO:0000256" key="1">
    <source>
        <dbReference type="ARBA" id="ARBA00004613"/>
    </source>
</evidence>
<evidence type="ECO:0000256" key="11">
    <source>
        <dbReference type="ARBA" id="ARBA00023098"/>
    </source>
</evidence>
<dbReference type="GO" id="GO:0034361">
    <property type="term" value="C:very-low-density lipoprotein particle"/>
    <property type="evidence" value="ECO:0007669"/>
    <property type="project" value="UniProtKB-UniRule"/>
</dbReference>
<keyword evidence="4 14" id="KW-0813">Transport</keyword>
<dbReference type="GeneID" id="105750089"/>
<evidence type="ECO:0000256" key="2">
    <source>
        <dbReference type="ARBA" id="ARBA00007221"/>
    </source>
</evidence>
<dbReference type="AlphaFoldDB" id="A0A7N4PCI7"/>
<feature type="signal peptide" evidence="15">
    <location>
        <begin position="1"/>
        <end position="22"/>
    </location>
</feature>
<dbReference type="GO" id="GO:0016042">
    <property type="term" value="P:lipid catabolic process"/>
    <property type="evidence" value="ECO:0007669"/>
    <property type="project" value="UniProtKB-UniRule"/>
</dbReference>
<proteinExistence type="inferred from homology"/>
<evidence type="ECO:0000256" key="7">
    <source>
        <dbReference type="ARBA" id="ARBA00022710"/>
    </source>
</evidence>
<evidence type="ECO:0000256" key="6">
    <source>
        <dbReference type="ARBA" id="ARBA00022525"/>
    </source>
</evidence>
<keyword evidence="7 14" id="KW-0427">LDL</keyword>
<evidence type="ECO:0000256" key="10">
    <source>
        <dbReference type="ARBA" id="ARBA00023055"/>
    </source>
</evidence>
<dbReference type="GO" id="GO:0042627">
    <property type="term" value="C:chylomicron"/>
    <property type="evidence" value="ECO:0007669"/>
    <property type="project" value="UniProtKB-UniRule"/>
</dbReference>
<keyword evidence="6 14" id="KW-0964">Secreted</keyword>
<evidence type="ECO:0000313" key="17">
    <source>
        <dbReference type="Proteomes" id="UP000007648"/>
    </source>
</evidence>
<evidence type="ECO:0000256" key="15">
    <source>
        <dbReference type="SAM" id="SignalP"/>
    </source>
</evidence>
<keyword evidence="5 14" id="KW-0162">Chylomicron</keyword>
<keyword evidence="14 15" id="KW-0732">Signal</keyword>
<dbReference type="GO" id="GO:0060697">
    <property type="term" value="P:positive regulation of phospholipid catabolic process"/>
    <property type="evidence" value="ECO:0007669"/>
    <property type="project" value="TreeGrafter"/>
</dbReference>
<evidence type="ECO:0000256" key="5">
    <source>
        <dbReference type="ARBA" id="ARBA00022513"/>
    </source>
</evidence>
<accession>A0A7N4PCI7</accession>
<evidence type="ECO:0000256" key="3">
    <source>
        <dbReference type="ARBA" id="ARBA00013947"/>
    </source>
</evidence>
<dbReference type="GO" id="GO:0034362">
    <property type="term" value="C:low-density lipoprotein particle"/>
    <property type="evidence" value="ECO:0007669"/>
    <property type="project" value="UniProtKB-UniRule"/>
</dbReference>
<comment type="subcellular location">
    <subcellularLocation>
        <location evidence="1 14">Secreted</location>
    </subcellularLocation>
</comment>
<dbReference type="FunCoup" id="A0A7N4PCI7">
    <property type="interactions" value="11"/>
</dbReference>
<evidence type="ECO:0000313" key="16">
    <source>
        <dbReference type="Ensembl" id="ENSSHAP00000035798.1"/>
    </source>
</evidence>
<keyword evidence="12 14" id="KW-0850">VLDL</keyword>
<dbReference type="RefSeq" id="XP_031819092.1">
    <property type="nucleotide sequence ID" value="XM_031963232.1"/>
</dbReference>
<dbReference type="InterPro" id="IPR008019">
    <property type="entry name" value="Apo-CII"/>
</dbReference>
<dbReference type="OrthoDB" id="9881800at2759"/>
<sequence length="100" mass="11371">MGTKSLATLTCLLLLLASVAQAARPRFRREENPGLLSRVQSHIFAYWQTAKAKVQELYENVHIPRMDENLRHIYGKGSEAMTTYTGILTDQIIHMLKGEQ</sequence>
<evidence type="ECO:0000256" key="12">
    <source>
        <dbReference type="ARBA" id="ARBA00023313"/>
    </source>
</evidence>
<dbReference type="Pfam" id="PF05355">
    <property type="entry name" value="Apo-CII"/>
    <property type="match status" value="1"/>
</dbReference>
<dbReference type="GO" id="GO:0016004">
    <property type="term" value="F:phospholipase activator activity"/>
    <property type="evidence" value="ECO:0007669"/>
    <property type="project" value="TreeGrafter"/>
</dbReference>
<keyword evidence="10 14" id="KW-0445">Lipid transport</keyword>
<evidence type="ECO:0000256" key="13">
    <source>
        <dbReference type="ARBA" id="ARBA00031176"/>
    </source>
</evidence>
<evidence type="ECO:0000256" key="8">
    <source>
        <dbReference type="ARBA" id="ARBA00022850"/>
    </source>
</evidence>
<reference evidence="16" key="2">
    <citation type="submission" date="2025-08" db="UniProtKB">
        <authorList>
            <consortium name="Ensembl"/>
        </authorList>
    </citation>
    <scope>IDENTIFICATION</scope>
</reference>
<dbReference type="RefSeq" id="XP_031819091.1">
    <property type="nucleotide sequence ID" value="XM_031963231.1"/>
</dbReference>
<comment type="function">
    <text evidence="14">Component of chylomicrons, very low-density lipoproteins (VLDL), low-density lipoproteins (LDL), and high-density lipoproteins (HDL) in plasma. Plays an important role in lipoprotein metabolism as an activator of lipoprotein lipase.</text>
</comment>
<gene>
    <name evidence="16" type="primary">APOC2</name>
</gene>
<dbReference type="OMA" id="GTHEPQE"/>